<evidence type="ECO:0000313" key="2">
    <source>
        <dbReference type="EMBL" id="PHO19705.1"/>
    </source>
</evidence>
<accession>A0A142G0Y9</accession>
<evidence type="ECO:0000313" key="3">
    <source>
        <dbReference type="EMBL" id="TYA38227.1"/>
    </source>
</evidence>
<evidence type="ECO:0008006" key="7">
    <source>
        <dbReference type="Google" id="ProtNLM"/>
    </source>
</evidence>
<evidence type="ECO:0000313" key="4">
    <source>
        <dbReference type="Proteomes" id="UP000072236"/>
    </source>
</evidence>
<protein>
    <recommendedName>
        <fullName evidence="7">DUF5358 domain-containing protein</fullName>
    </recommendedName>
</protein>
<evidence type="ECO:0000313" key="6">
    <source>
        <dbReference type="Proteomes" id="UP000323012"/>
    </source>
</evidence>
<reference evidence="1 4" key="1">
    <citation type="submission" date="2015-10" db="EMBL/GenBank/DDBJ databases">
        <title>Tn-seq of a polymicrobial infection.</title>
        <authorList>
            <person name="Stacy A."/>
            <person name="Rumbaugh K.P."/>
            <person name="Whiteley M."/>
        </authorList>
    </citation>
    <scope>NUCLEOTIDE SEQUENCE [LARGE SCALE GENOMIC DNA]</scope>
    <source>
        <strain evidence="1 4">624</strain>
    </source>
</reference>
<gene>
    <name evidence="1" type="ORF">ACT75_07145</name>
    <name evidence="2" type="ORF">CQR80_10775</name>
    <name evidence="3" type="ORF">FXB79_10010</name>
</gene>
<proteinExistence type="predicted"/>
<dbReference type="PROSITE" id="PS51257">
    <property type="entry name" value="PROKAR_LIPOPROTEIN"/>
    <property type="match status" value="1"/>
</dbReference>
<organism evidence="3 6">
    <name type="scientific">Aggregatibacter actinomycetemcomitans</name>
    <name type="common">Actinobacillus actinomycetemcomitans</name>
    <name type="synonym">Haemophilus actinomycetemcomitans</name>
    <dbReference type="NCBI Taxonomy" id="714"/>
    <lineage>
        <taxon>Bacteria</taxon>
        <taxon>Pseudomonadati</taxon>
        <taxon>Pseudomonadota</taxon>
        <taxon>Gammaproteobacteria</taxon>
        <taxon>Pasteurellales</taxon>
        <taxon>Pasteurellaceae</taxon>
        <taxon>Aggregatibacter</taxon>
    </lineage>
</organism>
<dbReference type="Proteomes" id="UP000072236">
    <property type="component" value="Chromosome"/>
</dbReference>
<dbReference type="EMBL" id="CP012959">
    <property type="protein sequence ID" value="AMQ94319.1"/>
    <property type="molecule type" value="Genomic_DNA"/>
</dbReference>
<dbReference type="Proteomes" id="UP000226080">
    <property type="component" value="Unassembled WGS sequence"/>
</dbReference>
<dbReference type="EMBL" id="PCGW01000028">
    <property type="protein sequence ID" value="PHO19705.1"/>
    <property type="molecule type" value="Genomic_DNA"/>
</dbReference>
<name>A0A142G0Y9_AGGAC</name>
<evidence type="ECO:0000313" key="1">
    <source>
        <dbReference type="EMBL" id="AMQ94319.1"/>
    </source>
</evidence>
<evidence type="ECO:0000313" key="5">
    <source>
        <dbReference type="Proteomes" id="UP000226080"/>
    </source>
</evidence>
<reference evidence="2 5" key="2">
    <citation type="submission" date="2017-10" db="EMBL/GenBank/DDBJ databases">
        <title>Draft genome sequences of Aggregatibacter actinomycetemcomitans strains 310a and 310b.</title>
        <authorList>
            <person name="May A.C."/>
            <person name="Ohta H."/>
            <person name="Maeda H."/>
            <person name="Kokeguchi S."/>
            <person name="Cugini C."/>
        </authorList>
    </citation>
    <scope>NUCLEOTIDE SEQUENCE [LARGE SCALE GENOMIC DNA]</scope>
    <source>
        <strain evidence="2 5">310b</strain>
    </source>
</reference>
<dbReference type="KEGG" id="aact:ACT75_07145"/>
<dbReference type="EMBL" id="VSED01000034">
    <property type="protein sequence ID" value="TYA38227.1"/>
    <property type="molecule type" value="Genomic_DNA"/>
</dbReference>
<dbReference type="Proteomes" id="UP000323012">
    <property type="component" value="Unassembled WGS sequence"/>
</dbReference>
<keyword evidence="5" id="KW-1185">Reference proteome</keyword>
<dbReference type="OrthoDB" id="5687948at2"/>
<dbReference type="AlphaFoldDB" id="A0A142G0Y9"/>
<dbReference type="RefSeq" id="WP_005540709.1">
    <property type="nucleotide sequence ID" value="NZ_CP012958.1"/>
</dbReference>
<dbReference type="eggNOG" id="ENOG5030RD0">
    <property type="taxonomic scope" value="Bacteria"/>
</dbReference>
<dbReference type="Pfam" id="PF17311">
    <property type="entry name" value="DUF5358"/>
    <property type="match status" value="1"/>
</dbReference>
<sequence>MLKKVIFSVVTLLLVGCADDPITPIPGEFAGADYLLSDIDAKRWAFDSKQAEQCIYPNLTRIQKEHFSREDTYIYSQYILLYPLENIIGEKYLKIIQNDEKSMLYATYQYKKFKFEEVEYLDHFKCQTLRTNARDDLDVVKGKYKNGMIEEKKTEGGENSDQGVATSENRFFFDIIKWGTTLLL</sequence>
<reference evidence="3 6" key="3">
    <citation type="submission" date="2019-08" db="EMBL/GenBank/DDBJ databases">
        <title>Whole genome sequencing of Aggregatibacter actinomycetemcomitans cultured from blood stream infections in Denmark reveals a novel phylogenetic lineage expressing serotype a membrane O polysaccharide.</title>
        <authorList>
            <person name="Nedergaard S."/>
            <person name="Kobel C.M."/>
            <person name="Nielsen M.B."/>
            <person name="Moeller R.T."/>
            <person name="Jensen A.B."/>
            <person name="Noerskov-Lauritsen N."/>
        </authorList>
    </citation>
    <scope>NUCLEOTIDE SEQUENCE [LARGE SCALE GENOMIC DNA]</scope>
    <source>
        <strain evidence="3 6">PN_563</strain>
    </source>
</reference>
<dbReference type="InterPro" id="IPR035279">
    <property type="entry name" value="DUF5358"/>
</dbReference>
<dbReference type="GeneID" id="77210563"/>